<name>A0A0N4TX94_BRUPA</name>
<evidence type="ECO:0000313" key="4">
    <source>
        <dbReference type="WBParaSite" id="BPAG_0001359101-mRNA-1"/>
    </source>
</evidence>
<feature type="compositionally biased region" description="Basic and acidic residues" evidence="1">
    <location>
        <begin position="1"/>
        <end position="21"/>
    </location>
</feature>
<accession>A0A0N4TX94</accession>
<keyword evidence="3" id="KW-1185">Reference proteome</keyword>
<evidence type="ECO:0000256" key="1">
    <source>
        <dbReference type="SAM" id="MobiDB-lite"/>
    </source>
</evidence>
<feature type="region of interest" description="Disordered" evidence="1">
    <location>
        <begin position="1"/>
        <end position="25"/>
    </location>
</feature>
<reference evidence="4" key="1">
    <citation type="submission" date="2017-02" db="UniProtKB">
        <authorList>
            <consortium name="WormBaseParasite"/>
        </authorList>
    </citation>
    <scope>IDENTIFICATION</scope>
</reference>
<sequence length="106" mass="11863">MNELHPDNLNDHSKQLRKELKVPQTEPYTRIYGKQLETERGTYSSLKDNTGKMAFAPVVATTSSCHLDLRSHTEPQRWNFMSSTGQPASSHGQLVAVCFSSPSSIQ</sequence>
<evidence type="ECO:0000313" key="3">
    <source>
        <dbReference type="Proteomes" id="UP000278627"/>
    </source>
</evidence>
<dbReference type="EMBL" id="UZAD01013405">
    <property type="protein sequence ID" value="VDN94704.1"/>
    <property type="molecule type" value="Genomic_DNA"/>
</dbReference>
<proteinExistence type="predicted"/>
<evidence type="ECO:0000313" key="2">
    <source>
        <dbReference type="EMBL" id="VDN94704.1"/>
    </source>
</evidence>
<protein>
    <submittedName>
        <fullName evidence="4">NADH-ubiquinone oxidoreductase subunit B14.5a</fullName>
    </submittedName>
</protein>
<reference evidence="2 3" key="2">
    <citation type="submission" date="2018-11" db="EMBL/GenBank/DDBJ databases">
        <authorList>
            <consortium name="Pathogen Informatics"/>
        </authorList>
    </citation>
    <scope>NUCLEOTIDE SEQUENCE [LARGE SCALE GENOMIC DNA]</scope>
</reference>
<dbReference type="Proteomes" id="UP000278627">
    <property type="component" value="Unassembled WGS sequence"/>
</dbReference>
<dbReference type="AlphaFoldDB" id="A0A0N4TX94"/>
<organism evidence="4">
    <name type="scientific">Brugia pahangi</name>
    <name type="common">Filarial nematode worm</name>
    <dbReference type="NCBI Taxonomy" id="6280"/>
    <lineage>
        <taxon>Eukaryota</taxon>
        <taxon>Metazoa</taxon>
        <taxon>Ecdysozoa</taxon>
        <taxon>Nematoda</taxon>
        <taxon>Chromadorea</taxon>
        <taxon>Rhabditida</taxon>
        <taxon>Spirurina</taxon>
        <taxon>Spiruromorpha</taxon>
        <taxon>Filarioidea</taxon>
        <taxon>Onchocercidae</taxon>
        <taxon>Brugia</taxon>
    </lineage>
</organism>
<gene>
    <name evidence="2" type="ORF">BPAG_LOCUS13519</name>
</gene>
<dbReference type="WBParaSite" id="BPAG_0001359101-mRNA-1">
    <property type="protein sequence ID" value="BPAG_0001359101-mRNA-1"/>
    <property type="gene ID" value="BPAG_0001359101"/>
</dbReference>